<dbReference type="EMBL" id="CP032322">
    <property type="protein sequence ID" value="QCN96673.1"/>
    <property type="molecule type" value="Genomic_DNA"/>
</dbReference>
<name>A0A4D8PD14_9PROT</name>
<keyword evidence="1" id="KW-0614">Plasmid</keyword>
<dbReference type="KEGG" id="aare:D3093_15135"/>
<protein>
    <submittedName>
        <fullName evidence="1">Uncharacterized protein</fullName>
    </submittedName>
</protein>
<dbReference type="AlphaFoldDB" id="A0A4D8PD14"/>
<organism evidence="1 2">
    <name type="scientific">Azospirillum argentinense</name>
    <dbReference type="NCBI Taxonomy" id="2970906"/>
    <lineage>
        <taxon>Bacteria</taxon>
        <taxon>Pseudomonadati</taxon>
        <taxon>Pseudomonadota</taxon>
        <taxon>Alphaproteobacteria</taxon>
        <taxon>Rhodospirillales</taxon>
        <taxon>Azospirillaceae</taxon>
        <taxon>Azospirillum</taxon>
    </lineage>
</organism>
<accession>A0A4D8PD14</accession>
<gene>
    <name evidence="1" type="ORF">D3093_15135</name>
</gene>
<dbReference type="Proteomes" id="UP000298595">
    <property type="component" value="Plasmid p1"/>
</dbReference>
<sequence>MTHFPMLPDGTRFVPPPTSARFTRFDAQGRILGTGGCALSDYRHQLQPGDAGILPQGADLLCDYVDMTGDELMVRRRPVITSLQALPIPATVTVTSLMLGTSDTYEVTDGTFSYQDVPGLYHITVTAWPHLDASFDIEVPA</sequence>
<geneLocation type="plasmid" evidence="1 2">
    <name>p1</name>
</geneLocation>
<evidence type="ECO:0000313" key="2">
    <source>
        <dbReference type="Proteomes" id="UP000298595"/>
    </source>
</evidence>
<reference evidence="1 2" key="1">
    <citation type="submission" date="2018-09" db="EMBL/GenBank/DDBJ databases">
        <title>Whole genome based analysis of evolution and adaptive divergence in Indian and Brazilian strains of Azospirillum brasilense.</title>
        <authorList>
            <person name="Singh C."/>
            <person name="Tripathi A.K."/>
        </authorList>
    </citation>
    <scope>NUCLEOTIDE SEQUENCE [LARGE SCALE GENOMIC DNA]</scope>
    <source>
        <strain evidence="1 2">MTCC4035</strain>
        <plasmid evidence="1 2">p1</plasmid>
    </source>
</reference>
<proteinExistence type="predicted"/>
<evidence type="ECO:0000313" key="1">
    <source>
        <dbReference type="EMBL" id="QCN96673.1"/>
    </source>
</evidence>
<dbReference type="RefSeq" id="WP_137116162.1">
    <property type="nucleotide sequence ID" value="NZ_CP032322.1"/>
</dbReference>